<organism evidence="6 7">
    <name type="scientific">Stylosanthes scabra</name>
    <dbReference type="NCBI Taxonomy" id="79078"/>
    <lineage>
        <taxon>Eukaryota</taxon>
        <taxon>Viridiplantae</taxon>
        <taxon>Streptophyta</taxon>
        <taxon>Embryophyta</taxon>
        <taxon>Tracheophyta</taxon>
        <taxon>Spermatophyta</taxon>
        <taxon>Magnoliopsida</taxon>
        <taxon>eudicotyledons</taxon>
        <taxon>Gunneridae</taxon>
        <taxon>Pentapetalae</taxon>
        <taxon>rosids</taxon>
        <taxon>fabids</taxon>
        <taxon>Fabales</taxon>
        <taxon>Fabaceae</taxon>
        <taxon>Papilionoideae</taxon>
        <taxon>50 kb inversion clade</taxon>
        <taxon>dalbergioids sensu lato</taxon>
        <taxon>Dalbergieae</taxon>
        <taxon>Pterocarpus clade</taxon>
        <taxon>Stylosanthes</taxon>
    </lineage>
</organism>
<accession>A0ABU6QCY7</accession>
<dbReference type="SFLD" id="SFLDS00005">
    <property type="entry name" value="Isoprenoid_Synthase_Type_I"/>
    <property type="match status" value="1"/>
</dbReference>
<keyword evidence="5" id="KW-1133">Transmembrane helix</keyword>
<dbReference type="Proteomes" id="UP001341840">
    <property type="component" value="Unassembled WGS sequence"/>
</dbReference>
<dbReference type="PANTHER" id="PTHR11626:SF2">
    <property type="entry name" value="SQUALENE SYNTHASE"/>
    <property type="match status" value="1"/>
</dbReference>
<dbReference type="InterPro" id="IPR019845">
    <property type="entry name" value="Squalene/phytoene_synthase_CS"/>
</dbReference>
<comment type="function">
    <text evidence="5">Catalyzes the condensation of 2 farnesyl pyrophosphate (FPP) moieties to form squalene.</text>
</comment>
<dbReference type="Gene3D" id="1.10.600.10">
    <property type="entry name" value="Farnesyl Diphosphate Synthase"/>
    <property type="match status" value="1"/>
</dbReference>
<reference evidence="6 7" key="1">
    <citation type="journal article" date="2023" name="Plants (Basel)">
        <title>Bridging the Gap: Combining Genomics and Transcriptomics Approaches to Understand Stylosanthes scabra, an Orphan Legume from the Brazilian Caatinga.</title>
        <authorList>
            <person name="Ferreira-Neto J.R.C."/>
            <person name="da Silva M.D."/>
            <person name="Binneck E."/>
            <person name="de Melo N.F."/>
            <person name="da Silva R.H."/>
            <person name="de Melo A.L.T.M."/>
            <person name="Pandolfi V."/>
            <person name="Bustamante F.O."/>
            <person name="Brasileiro-Vidal A.C."/>
            <person name="Benko-Iseppon A.M."/>
        </authorList>
    </citation>
    <scope>NUCLEOTIDE SEQUENCE [LARGE SCALE GENOMIC DNA]</scope>
    <source>
        <tissue evidence="6">Leaves</tissue>
    </source>
</reference>
<evidence type="ECO:0000256" key="5">
    <source>
        <dbReference type="RuleBase" id="RU368088"/>
    </source>
</evidence>
<comment type="catalytic activity">
    <reaction evidence="5">
        <text>2 (2E,6E)-farnesyl diphosphate + NADH + H(+) = squalene + 2 diphosphate + NAD(+)</text>
        <dbReference type="Rhea" id="RHEA:32299"/>
        <dbReference type="ChEBI" id="CHEBI:15378"/>
        <dbReference type="ChEBI" id="CHEBI:15440"/>
        <dbReference type="ChEBI" id="CHEBI:33019"/>
        <dbReference type="ChEBI" id="CHEBI:57540"/>
        <dbReference type="ChEBI" id="CHEBI:57945"/>
        <dbReference type="ChEBI" id="CHEBI:175763"/>
        <dbReference type="EC" id="2.5.1.21"/>
    </reaction>
</comment>
<keyword evidence="5" id="KW-0812">Transmembrane</keyword>
<protein>
    <recommendedName>
        <fullName evidence="3 5">Squalene synthase</fullName>
        <ecNumber evidence="3 5">2.5.1.21</ecNumber>
    </recommendedName>
</protein>
<dbReference type="NCBIfam" id="TIGR01559">
    <property type="entry name" value="squal_synth"/>
    <property type="match status" value="1"/>
</dbReference>
<evidence type="ECO:0000313" key="6">
    <source>
        <dbReference type="EMBL" id="MED6109545.1"/>
    </source>
</evidence>
<dbReference type="PROSITE" id="PS01045">
    <property type="entry name" value="SQUALEN_PHYTOEN_SYN_2"/>
    <property type="match status" value="1"/>
</dbReference>
<dbReference type="InterPro" id="IPR006449">
    <property type="entry name" value="Squal_synth-like"/>
</dbReference>
<keyword evidence="7" id="KW-1185">Reference proteome</keyword>
<comment type="pathway">
    <text evidence="5">Terpene metabolism; lanosterol biosynthesis; lanosterol from farnesyl diphosphate: step 1/3.</text>
</comment>
<dbReference type="GO" id="GO:0051996">
    <property type="term" value="F:squalene synthase [NAD(P)H] activity"/>
    <property type="evidence" value="ECO:0007669"/>
    <property type="project" value="UniProtKB-EC"/>
</dbReference>
<evidence type="ECO:0000256" key="1">
    <source>
        <dbReference type="ARBA" id="ARBA00001946"/>
    </source>
</evidence>
<dbReference type="SUPFAM" id="SSF48576">
    <property type="entry name" value="Terpenoid synthases"/>
    <property type="match status" value="1"/>
</dbReference>
<name>A0ABU6QCY7_9FABA</name>
<feature type="transmembrane region" description="Helical" evidence="5">
    <location>
        <begin position="385"/>
        <end position="405"/>
    </location>
</feature>
<dbReference type="SFLD" id="SFLDG01018">
    <property type="entry name" value="Squalene/Phytoene_Synthase_Lik"/>
    <property type="match status" value="1"/>
</dbReference>
<dbReference type="InterPro" id="IPR033904">
    <property type="entry name" value="Trans_IPPS_HH"/>
</dbReference>
<evidence type="ECO:0000256" key="4">
    <source>
        <dbReference type="ARBA" id="ARBA00022679"/>
    </source>
</evidence>
<dbReference type="InterPro" id="IPR008949">
    <property type="entry name" value="Isoprenoid_synthase_dom_sf"/>
</dbReference>
<feature type="transmembrane region" description="Helical" evidence="5">
    <location>
        <begin position="281"/>
        <end position="304"/>
    </location>
</feature>
<dbReference type="PROSITE" id="PS01044">
    <property type="entry name" value="SQUALEN_PHYTOEN_SYN_1"/>
    <property type="match status" value="1"/>
</dbReference>
<dbReference type="CDD" id="cd00683">
    <property type="entry name" value="Trans_IPPS_HH"/>
    <property type="match status" value="1"/>
</dbReference>
<comment type="caution">
    <text evidence="6">The sequence shown here is derived from an EMBL/GenBank/DDBJ whole genome shotgun (WGS) entry which is preliminary data.</text>
</comment>
<dbReference type="EC" id="2.5.1.21" evidence="3 5"/>
<evidence type="ECO:0000256" key="3">
    <source>
        <dbReference type="ARBA" id="ARBA00012373"/>
    </source>
</evidence>
<dbReference type="InterPro" id="IPR044844">
    <property type="entry name" value="Trans_IPPS_euk-type"/>
</dbReference>
<gene>
    <name evidence="6" type="primary">sqs1_3</name>
    <name evidence="6" type="ORF">PIB30_034769</name>
</gene>
<comment type="similarity">
    <text evidence="2 5">Belongs to the phytoene/squalene synthase family.</text>
</comment>
<comment type="catalytic activity">
    <reaction evidence="5">
        <text>2 (2E,6E)-farnesyl diphosphate + NADPH + H(+) = squalene + 2 diphosphate + NADP(+)</text>
        <dbReference type="Rhea" id="RHEA:32295"/>
        <dbReference type="ChEBI" id="CHEBI:15378"/>
        <dbReference type="ChEBI" id="CHEBI:15440"/>
        <dbReference type="ChEBI" id="CHEBI:33019"/>
        <dbReference type="ChEBI" id="CHEBI:57783"/>
        <dbReference type="ChEBI" id="CHEBI:58349"/>
        <dbReference type="ChEBI" id="CHEBI:175763"/>
        <dbReference type="EC" id="2.5.1.21"/>
    </reaction>
</comment>
<keyword evidence="5" id="KW-0472">Membrane</keyword>
<evidence type="ECO:0000313" key="7">
    <source>
        <dbReference type="Proteomes" id="UP001341840"/>
    </source>
</evidence>
<dbReference type="InterPro" id="IPR002060">
    <property type="entry name" value="Squ/phyt_synthse"/>
</dbReference>
<evidence type="ECO:0000256" key="2">
    <source>
        <dbReference type="ARBA" id="ARBA00006251"/>
    </source>
</evidence>
<dbReference type="EMBL" id="JASCZI010000163">
    <property type="protein sequence ID" value="MED6109545.1"/>
    <property type="molecule type" value="Genomic_DNA"/>
</dbReference>
<proteinExistence type="inferred from homology"/>
<sequence length="414" mass="47368">MRSLGAILKHPDDLYPLLKLKMAARQAEKQIPPEPHWGFCYTMLHKVSRSFALVIQQLDTELRNAVCIFYLVLRALDTVEDDTSIDADVKVPILIAFHRHIYDRDWHFSCGTKDYKVLMDQFHLVSTAFLELGKDYQEAIEDITKRMGAGMAKFICKEVETIDDYDEYCHFVAGLVGLGLSKLFHASGSEDLASDDLSNSMGLFLQKTNIIRDYLEDINEIPKSRMFWPRQIWSKYVNKLEDLKYEENSIKAVQCLNDMITNALMHAEDCLKYMSALRDLAIFRFCAIPQIMAIGTLALCYNNIEVFRGVVKMRRGLTAKVIDRTKTMADVYGAFFDFACTLESKVDKNDPNATKALKRLQSIQKTCRESGLLTKRKSYIVNGKGYSSTMIFILIVTFSILFAYLSANRQSISF</sequence>
<dbReference type="Pfam" id="PF00494">
    <property type="entry name" value="SQS_PSY"/>
    <property type="match status" value="1"/>
</dbReference>
<dbReference type="PANTHER" id="PTHR11626">
    <property type="entry name" value="FARNESYL-DIPHOSPHATE FARNESYLTRANSFERASE"/>
    <property type="match status" value="1"/>
</dbReference>
<keyword evidence="4 5" id="KW-0808">Transferase</keyword>
<comment type="cofactor">
    <cofactor evidence="1 5">
        <name>Mg(2+)</name>
        <dbReference type="ChEBI" id="CHEBI:18420"/>
    </cofactor>
</comment>